<feature type="compositionally biased region" description="Basic and acidic residues" evidence="1">
    <location>
        <begin position="47"/>
        <end position="58"/>
    </location>
</feature>
<evidence type="ECO:0000313" key="3">
    <source>
        <dbReference type="Proteomes" id="UP001333110"/>
    </source>
</evidence>
<evidence type="ECO:0000256" key="1">
    <source>
        <dbReference type="SAM" id="MobiDB-lite"/>
    </source>
</evidence>
<proteinExistence type="predicted"/>
<dbReference type="EMBL" id="JAUNZN010000020">
    <property type="protein sequence ID" value="KAK4809852.1"/>
    <property type="molecule type" value="Genomic_DNA"/>
</dbReference>
<sequence length="155" mass="16927">MSKLEDEAYREAEEKALLKEALERTQLQLSQEKRLLRAAKLRKVRTRERVSEAHEDTGSPRSQASPRPSVQRQAAVVSRHLRVQRGASSCVCRGDVGRHEGCTAQPERSAVAKVPEASPASRRKVAPGVTQGLAEDKAKEPPGCARSPEGRVGKA</sequence>
<feature type="region of interest" description="Disordered" evidence="1">
    <location>
        <begin position="38"/>
        <end position="75"/>
    </location>
</feature>
<organism evidence="2 3">
    <name type="scientific">Mycteria americana</name>
    <name type="common">Wood stork</name>
    <dbReference type="NCBI Taxonomy" id="33587"/>
    <lineage>
        <taxon>Eukaryota</taxon>
        <taxon>Metazoa</taxon>
        <taxon>Chordata</taxon>
        <taxon>Craniata</taxon>
        <taxon>Vertebrata</taxon>
        <taxon>Euteleostomi</taxon>
        <taxon>Archelosauria</taxon>
        <taxon>Archosauria</taxon>
        <taxon>Dinosauria</taxon>
        <taxon>Saurischia</taxon>
        <taxon>Theropoda</taxon>
        <taxon>Coelurosauria</taxon>
        <taxon>Aves</taxon>
        <taxon>Neognathae</taxon>
        <taxon>Neoaves</taxon>
        <taxon>Aequornithes</taxon>
        <taxon>Ciconiiformes</taxon>
        <taxon>Ciconiidae</taxon>
        <taxon>Mycteria</taxon>
    </lineage>
</organism>
<accession>A0AAN7RML9</accession>
<dbReference type="Proteomes" id="UP001333110">
    <property type="component" value="Unassembled WGS sequence"/>
</dbReference>
<gene>
    <name evidence="2" type="ORF">QYF61_021312</name>
</gene>
<reference evidence="2 3" key="1">
    <citation type="journal article" date="2023" name="J. Hered.">
        <title>Chromosome-level genome of the wood stork (Mycteria americana) provides insight into avian chromosome evolution.</title>
        <authorList>
            <person name="Flamio R. Jr."/>
            <person name="Ramstad K.M."/>
        </authorList>
    </citation>
    <scope>NUCLEOTIDE SEQUENCE [LARGE SCALE GENOMIC DNA]</scope>
    <source>
        <strain evidence="2">JAX WOST 10</strain>
    </source>
</reference>
<comment type="caution">
    <text evidence="2">The sequence shown here is derived from an EMBL/GenBank/DDBJ whole genome shotgun (WGS) entry which is preliminary data.</text>
</comment>
<dbReference type="AlphaFoldDB" id="A0AAN7RML9"/>
<name>A0AAN7RML9_MYCAM</name>
<keyword evidence="3" id="KW-1185">Reference proteome</keyword>
<evidence type="ECO:0000313" key="2">
    <source>
        <dbReference type="EMBL" id="KAK4809852.1"/>
    </source>
</evidence>
<protein>
    <submittedName>
        <fullName evidence="2">Uncharacterized protein</fullName>
    </submittedName>
</protein>
<feature type="region of interest" description="Disordered" evidence="1">
    <location>
        <begin position="94"/>
        <end position="155"/>
    </location>
</feature>
<feature type="compositionally biased region" description="Polar residues" evidence="1">
    <location>
        <begin position="59"/>
        <end position="72"/>
    </location>
</feature>